<protein>
    <recommendedName>
        <fullName evidence="3">HEPN AbiU2-like domain-containing protein</fullName>
    </recommendedName>
</protein>
<dbReference type="HOGENOM" id="CLU_1219044_0_0_6"/>
<dbReference type="AlphaFoldDB" id="B1KGM6"/>
<accession>B1KGM6</accession>
<dbReference type="KEGG" id="swd:Swoo_1061"/>
<evidence type="ECO:0000313" key="2">
    <source>
        <dbReference type="Proteomes" id="UP000002168"/>
    </source>
</evidence>
<gene>
    <name evidence="1" type="ordered locus">Swoo_1061</name>
</gene>
<dbReference type="EMBL" id="CP000961">
    <property type="protein sequence ID" value="ACA85354.1"/>
    <property type="molecule type" value="Genomic_DNA"/>
</dbReference>
<proteinExistence type="predicted"/>
<keyword evidence="2" id="KW-1185">Reference proteome</keyword>
<sequence>MRVYKFREKEDYIYYLSQIIADTVKYKARLKRYLLEINDLIESDPDAEVVEATAYESISDKSKALLYYLFNLFGDESKSAVSYRKFRKLLVKGASCLDVSFEQLTNEEAQISNSFNQHRNWGLHIPESLFTNQRQIHDITGTVIDKHKDTIPVEVYEHFEIQYLTSLKMELADVVSNIEVLEKRMMQDYLILAGTHFQVSLFHIKVKPYKIMDIVQASINTQTKKNT</sequence>
<name>B1KGM6_SHEWM</name>
<reference evidence="1 2" key="1">
    <citation type="submission" date="2008-02" db="EMBL/GenBank/DDBJ databases">
        <title>Complete sequence of Shewanella woodyi ATCC 51908.</title>
        <authorList>
            <consortium name="US DOE Joint Genome Institute"/>
            <person name="Copeland A."/>
            <person name="Lucas S."/>
            <person name="Lapidus A."/>
            <person name="Glavina del Rio T."/>
            <person name="Dalin E."/>
            <person name="Tice H."/>
            <person name="Bruce D."/>
            <person name="Goodwin L."/>
            <person name="Pitluck S."/>
            <person name="Sims D."/>
            <person name="Brettin T."/>
            <person name="Detter J.C."/>
            <person name="Han C."/>
            <person name="Kuske C.R."/>
            <person name="Schmutz J."/>
            <person name="Larimer F."/>
            <person name="Land M."/>
            <person name="Hauser L."/>
            <person name="Kyrpides N."/>
            <person name="Lykidis A."/>
            <person name="Zhao J.-S."/>
            <person name="Richardson P."/>
        </authorList>
    </citation>
    <scope>NUCLEOTIDE SEQUENCE [LARGE SCALE GENOMIC DNA]</scope>
    <source>
        <strain evidence="2">ATCC 51908 / MS32</strain>
    </source>
</reference>
<dbReference type="Proteomes" id="UP000002168">
    <property type="component" value="Chromosome"/>
</dbReference>
<organism evidence="1 2">
    <name type="scientific">Shewanella woodyi (strain ATCC 51908 / MS32)</name>
    <dbReference type="NCBI Taxonomy" id="392500"/>
    <lineage>
        <taxon>Bacteria</taxon>
        <taxon>Pseudomonadati</taxon>
        <taxon>Pseudomonadota</taxon>
        <taxon>Gammaproteobacteria</taxon>
        <taxon>Alteromonadales</taxon>
        <taxon>Shewanellaceae</taxon>
        <taxon>Shewanella</taxon>
    </lineage>
</organism>
<evidence type="ECO:0008006" key="3">
    <source>
        <dbReference type="Google" id="ProtNLM"/>
    </source>
</evidence>
<evidence type="ECO:0000313" key="1">
    <source>
        <dbReference type="EMBL" id="ACA85354.1"/>
    </source>
</evidence>